<accession>A0ABN8SBP4</accession>
<feature type="non-terminal residue" evidence="1">
    <location>
        <position position="174"/>
    </location>
</feature>
<dbReference type="SUPFAM" id="SSF49899">
    <property type="entry name" value="Concanavalin A-like lectins/glucanases"/>
    <property type="match status" value="1"/>
</dbReference>
<comment type="caution">
    <text evidence="1">The sequence shown here is derived from an EMBL/GenBank/DDBJ whole genome shotgun (WGS) entry which is preliminary data.</text>
</comment>
<name>A0ABN8SBP4_9CNID</name>
<dbReference type="EMBL" id="CALNXI010002506">
    <property type="protein sequence ID" value="CAH3188395.1"/>
    <property type="molecule type" value="Genomic_DNA"/>
</dbReference>
<evidence type="ECO:0000313" key="1">
    <source>
        <dbReference type="EMBL" id="CAH3188395.1"/>
    </source>
</evidence>
<dbReference type="Gene3D" id="2.60.120.200">
    <property type="match status" value="1"/>
</dbReference>
<evidence type="ECO:0000313" key="2">
    <source>
        <dbReference type="Proteomes" id="UP001159427"/>
    </source>
</evidence>
<dbReference type="Pfam" id="PF13385">
    <property type="entry name" value="Laminin_G_3"/>
    <property type="match status" value="1"/>
</dbReference>
<protein>
    <recommendedName>
        <fullName evidence="3">LamG domain-containing protein</fullName>
    </recommendedName>
</protein>
<dbReference type="PANTHER" id="PTHR47635:SF2">
    <property type="entry name" value="LAMG-LIKE JELLYROLL FOLD DOMAIN-CONTAINING PROTEIN"/>
    <property type="match status" value="1"/>
</dbReference>
<gene>
    <name evidence="1" type="ORF">PEVE_00018497</name>
</gene>
<keyword evidence="2" id="KW-1185">Reference proteome</keyword>
<dbReference type="PANTHER" id="PTHR47635">
    <property type="entry name" value="CUB DOMAIN-CONTAINING PROTEIN"/>
    <property type="match status" value="1"/>
</dbReference>
<proteinExistence type="predicted"/>
<organism evidence="1 2">
    <name type="scientific">Porites evermanni</name>
    <dbReference type="NCBI Taxonomy" id="104178"/>
    <lineage>
        <taxon>Eukaryota</taxon>
        <taxon>Metazoa</taxon>
        <taxon>Cnidaria</taxon>
        <taxon>Anthozoa</taxon>
        <taxon>Hexacorallia</taxon>
        <taxon>Scleractinia</taxon>
        <taxon>Fungiina</taxon>
        <taxon>Poritidae</taxon>
        <taxon>Porites</taxon>
    </lineage>
</organism>
<dbReference type="Proteomes" id="UP001159427">
    <property type="component" value="Unassembled WGS sequence"/>
</dbReference>
<reference evidence="1 2" key="1">
    <citation type="submission" date="2022-05" db="EMBL/GenBank/DDBJ databases">
        <authorList>
            <consortium name="Genoscope - CEA"/>
            <person name="William W."/>
        </authorList>
    </citation>
    <scope>NUCLEOTIDE SEQUENCE [LARGE SCALE GENOMIC DNA]</scope>
</reference>
<sequence>QVPEPVALFPLNSTFGTKEIKSRVAAGDASGVTLAPGPDGVPGGSYEFSGSSNSFIEFSNSEGGPLDVRYSMTMLCWVYYNSKDGPLFNYRPSKPWAFVGATYDHSTGDAKLWVNGAVVQTLNIGAGLDLATQDSIRMGAIKNYDWWSFKGRIAQMQVYDKALTQEQIQTIQQQ</sequence>
<dbReference type="InterPro" id="IPR013320">
    <property type="entry name" value="ConA-like_dom_sf"/>
</dbReference>
<feature type="non-terminal residue" evidence="1">
    <location>
        <position position="1"/>
    </location>
</feature>
<evidence type="ECO:0008006" key="3">
    <source>
        <dbReference type="Google" id="ProtNLM"/>
    </source>
</evidence>